<dbReference type="PROSITE" id="PS50991">
    <property type="entry name" value="PYR_CT"/>
    <property type="match status" value="1"/>
</dbReference>
<dbReference type="GO" id="GO:0046872">
    <property type="term" value="F:metal ion binding"/>
    <property type="evidence" value="ECO:0007669"/>
    <property type="project" value="UniProtKB-KW"/>
</dbReference>
<dbReference type="GO" id="GO:0006552">
    <property type="term" value="P:L-leucine catabolic process"/>
    <property type="evidence" value="ECO:0007669"/>
    <property type="project" value="TreeGrafter"/>
</dbReference>
<accession>A0A1I5N6I0</accession>
<dbReference type="STRING" id="658457.SAMN05216601_106135"/>
<evidence type="ECO:0000259" key="4">
    <source>
        <dbReference type="PROSITE" id="PS50991"/>
    </source>
</evidence>
<dbReference type="CDD" id="cd07938">
    <property type="entry name" value="DRE_TIM_HMGL"/>
    <property type="match status" value="1"/>
</dbReference>
<dbReference type="EMBL" id="FOWP01000006">
    <property type="protein sequence ID" value="SFP17525.1"/>
    <property type="molecule type" value="Genomic_DNA"/>
</dbReference>
<dbReference type="FunFam" id="3.20.20.70:FF:000071">
    <property type="entry name" value="Hydroxymethylglutaryl-CoA lyase"/>
    <property type="match status" value="1"/>
</dbReference>
<comment type="similarity">
    <text evidence="1">Belongs to the HMG-CoA lyase family.</text>
</comment>
<dbReference type="RefSeq" id="WP_074939171.1">
    <property type="nucleotide sequence ID" value="NZ_FOWP01000006.1"/>
</dbReference>
<dbReference type="SUPFAM" id="SSF51569">
    <property type="entry name" value="Aldolase"/>
    <property type="match status" value="1"/>
</dbReference>
<evidence type="ECO:0000256" key="1">
    <source>
        <dbReference type="ARBA" id="ARBA00009405"/>
    </source>
</evidence>
<keyword evidence="2" id="KW-0479">Metal-binding</keyword>
<dbReference type="GO" id="GO:0046951">
    <property type="term" value="P:ketone body biosynthetic process"/>
    <property type="evidence" value="ECO:0007669"/>
    <property type="project" value="TreeGrafter"/>
</dbReference>
<dbReference type="PANTHER" id="PTHR42738:SF7">
    <property type="entry name" value="HYDROXYMETHYLGLUTARYL-COA LYASE"/>
    <property type="match status" value="1"/>
</dbReference>
<dbReference type="PANTHER" id="PTHR42738">
    <property type="entry name" value="HYDROXYMETHYLGLUTARYL-COA LYASE"/>
    <property type="match status" value="1"/>
</dbReference>
<dbReference type="GO" id="GO:0004419">
    <property type="term" value="F:hydroxymethylglutaryl-CoA lyase activity"/>
    <property type="evidence" value="ECO:0007669"/>
    <property type="project" value="TreeGrafter"/>
</dbReference>
<evidence type="ECO:0000256" key="3">
    <source>
        <dbReference type="ARBA" id="ARBA00023239"/>
    </source>
</evidence>
<dbReference type="InterPro" id="IPR000891">
    <property type="entry name" value="PYR_CT"/>
</dbReference>
<evidence type="ECO:0000313" key="5">
    <source>
        <dbReference type="EMBL" id="SFP17525.1"/>
    </source>
</evidence>
<gene>
    <name evidence="5" type="ORF">SAMN05216601_106135</name>
</gene>
<evidence type="ECO:0000256" key="2">
    <source>
        <dbReference type="ARBA" id="ARBA00022723"/>
    </source>
</evidence>
<dbReference type="Proteomes" id="UP000182400">
    <property type="component" value="Unassembled WGS sequence"/>
</dbReference>
<dbReference type="NCBIfam" id="NF004283">
    <property type="entry name" value="PRK05692.1"/>
    <property type="match status" value="1"/>
</dbReference>
<dbReference type="Gene3D" id="3.20.20.70">
    <property type="entry name" value="Aldolase class I"/>
    <property type="match status" value="1"/>
</dbReference>
<dbReference type="InterPro" id="IPR013785">
    <property type="entry name" value="Aldolase_TIM"/>
</dbReference>
<evidence type="ECO:0000313" key="6">
    <source>
        <dbReference type="Proteomes" id="UP000182400"/>
    </source>
</evidence>
<organism evidence="5 6">
    <name type="scientific">Ectopseudomonas composti</name>
    <dbReference type="NCBI Taxonomy" id="658457"/>
    <lineage>
        <taxon>Bacteria</taxon>
        <taxon>Pseudomonadati</taxon>
        <taxon>Pseudomonadota</taxon>
        <taxon>Gammaproteobacteria</taxon>
        <taxon>Pseudomonadales</taxon>
        <taxon>Pseudomonadaceae</taxon>
        <taxon>Ectopseudomonas</taxon>
    </lineage>
</organism>
<dbReference type="InterPro" id="IPR043594">
    <property type="entry name" value="HMGL"/>
</dbReference>
<protein>
    <submittedName>
        <fullName evidence="5">Hydroxymethylglutaryl-CoA lyase</fullName>
    </submittedName>
</protein>
<sequence>MSDFVTVNEVGPRDGLQSQGKTLSIDERLLMINALLDSGIRSIEVGSFVSPKAVPQMAGTGELFGRLPMVDAVAYSALVPNLRGYELAREAGVRSVAVVLSATETMNQRNINMSLEQTTAVCAELMQRAREDGIQARAYVAVAFECPFEGLTPPSVVEYLTQRMFEAGADKVIIADTIGAANPRAVREVLERLATPSAAGQLSCHFHDTRGMALANVLAALECGVREFDSSIGGLGGCPFSPGATGNLATEDLVLMLDAMGLRSGIEPLALVDAVRRVQALTGTPLGGHSFRWLDRQAGKLQGGSHV</sequence>
<feature type="domain" description="Pyruvate carboxyltransferase" evidence="4">
    <location>
        <begin position="5"/>
        <end position="272"/>
    </location>
</feature>
<dbReference type="OrthoDB" id="9784013at2"/>
<keyword evidence="3 5" id="KW-0456">Lyase</keyword>
<dbReference type="Pfam" id="PF00682">
    <property type="entry name" value="HMGL-like"/>
    <property type="match status" value="1"/>
</dbReference>
<dbReference type="AlphaFoldDB" id="A0A1I5N6I0"/>
<name>A0A1I5N6I0_9GAMM</name>
<proteinExistence type="inferred from homology"/>
<reference evidence="5 6" key="1">
    <citation type="submission" date="2016-10" db="EMBL/GenBank/DDBJ databases">
        <authorList>
            <person name="de Groot N.N."/>
        </authorList>
    </citation>
    <scope>NUCLEOTIDE SEQUENCE [LARGE SCALE GENOMIC DNA]</scope>
    <source>
        <strain evidence="5 6">CCUG 59231</strain>
    </source>
</reference>